<reference evidence="1" key="1">
    <citation type="submission" date="2014-11" db="EMBL/GenBank/DDBJ databases">
        <authorList>
            <person name="Amaro Gonzalez C."/>
        </authorList>
    </citation>
    <scope>NUCLEOTIDE SEQUENCE</scope>
</reference>
<sequence length="30" mass="3302">MNSRMFANGTRDVASLISVMHGAFLNTQEC</sequence>
<accession>A0A0E9PTR4</accession>
<name>A0A0E9PTR4_ANGAN</name>
<dbReference type="EMBL" id="GBXM01100895">
    <property type="protein sequence ID" value="JAH07682.1"/>
    <property type="molecule type" value="Transcribed_RNA"/>
</dbReference>
<organism evidence="1">
    <name type="scientific">Anguilla anguilla</name>
    <name type="common">European freshwater eel</name>
    <name type="synonym">Muraena anguilla</name>
    <dbReference type="NCBI Taxonomy" id="7936"/>
    <lineage>
        <taxon>Eukaryota</taxon>
        <taxon>Metazoa</taxon>
        <taxon>Chordata</taxon>
        <taxon>Craniata</taxon>
        <taxon>Vertebrata</taxon>
        <taxon>Euteleostomi</taxon>
        <taxon>Actinopterygii</taxon>
        <taxon>Neopterygii</taxon>
        <taxon>Teleostei</taxon>
        <taxon>Anguilliformes</taxon>
        <taxon>Anguillidae</taxon>
        <taxon>Anguilla</taxon>
    </lineage>
</organism>
<evidence type="ECO:0000313" key="1">
    <source>
        <dbReference type="EMBL" id="JAH07682.1"/>
    </source>
</evidence>
<protein>
    <submittedName>
        <fullName evidence="1">Uncharacterized protein</fullName>
    </submittedName>
</protein>
<proteinExistence type="predicted"/>
<reference evidence="1" key="2">
    <citation type="journal article" date="2015" name="Fish Shellfish Immunol.">
        <title>Early steps in the European eel (Anguilla anguilla)-Vibrio vulnificus interaction in the gills: Role of the RtxA13 toxin.</title>
        <authorList>
            <person name="Callol A."/>
            <person name="Pajuelo D."/>
            <person name="Ebbesson L."/>
            <person name="Teles M."/>
            <person name="MacKenzie S."/>
            <person name="Amaro C."/>
        </authorList>
    </citation>
    <scope>NUCLEOTIDE SEQUENCE</scope>
</reference>
<dbReference type="AlphaFoldDB" id="A0A0E9PTR4"/>